<dbReference type="Proteomes" id="UP001418444">
    <property type="component" value="Unassembled WGS sequence"/>
</dbReference>
<dbReference type="EMBL" id="BAAAZW010000012">
    <property type="protein sequence ID" value="GAA3969693.1"/>
    <property type="molecule type" value="Genomic_DNA"/>
</dbReference>
<comment type="caution">
    <text evidence="1">The sequence shown here is derived from an EMBL/GenBank/DDBJ whole genome shotgun (WGS) entry which is preliminary data.</text>
</comment>
<proteinExistence type="predicted"/>
<evidence type="ECO:0000313" key="1">
    <source>
        <dbReference type="EMBL" id="GAA3969693.1"/>
    </source>
</evidence>
<organism evidence="1 2">
    <name type="scientific">Gordonia caeni</name>
    <dbReference type="NCBI Taxonomy" id="1007097"/>
    <lineage>
        <taxon>Bacteria</taxon>
        <taxon>Bacillati</taxon>
        <taxon>Actinomycetota</taxon>
        <taxon>Actinomycetes</taxon>
        <taxon>Mycobacteriales</taxon>
        <taxon>Gordoniaceae</taxon>
        <taxon>Gordonia</taxon>
    </lineage>
</organism>
<protein>
    <submittedName>
        <fullName evidence="1">Uncharacterized protein</fullName>
    </submittedName>
</protein>
<accession>A0ABP7PQP3</accession>
<gene>
    <name evidence="1" type="ORF">GCM10022231_33720</name>
</gene>
<evidence type="ECO:0000313" key="2">
    <source>
        <dbReference type="Proteomes" id="UP001418444"/>
    </source>
</evidence>
<keyword evidence="2" id="KW-1185">Reference proteome</keyword>
<reference evidence="2" key="1">
    <citation type="journal article" date="2019" name="Int. J. Syst. Evol. Microbiol.">
        <title>The Global Catalogue of Microorganisms (GCM) 10K type strain sequencing project: providing services to taxonomists for standard genome sequencing and annotation.</title>
        <authorList>
            <consortium name="The Broad Institute Genomics Platform"/>
            <consortium name="The Broad Institute Genome Sequencing Center for Infectious Disease"/>
            <person name="Wu L."/>
            <person name="Ma J."/>
        </authorList>
    </citation>
    <scope>NUCLEOTIDE SEQUENCE [LARGE SCALE GENOMIC DNA]</scope>
    <source>
        <strain evidence="2">JCM 16923</strain>
    </source>
</reference>
<name>A0ABP7PQP3_9ACTN</name>
<sequence>MTCPTPTDRYSSLLNWARASNTRGSRLQQQWSVFERLGFALVTGDGDMLDQYGESRTTVLKRWSYALWGVDAGAEDNEVGNPRTNAWFDCLRADFDLEEATNGFGRSPIAGPGSSRASFF</sequence>